<comment type="caution">
    <text evidence="5">The sequence shown here is derived from an EMBL/GenBank/DDBJ whole genome shotgun (WGS) entry which is preliminary data.</text>
</comment>
<dbReference type="PANTHER" id="PTHR10272:SF0">
    <property type="entry name" value="PLATELET-ACTIVATING FACTOR ACETYLHYDROLASE"/>
    <property type="match status" value="1"/>
</dbReference>
<protein>
    <submittedName>
        <fullName evidence="5">Esterase</fullName>
    </submittedName>
</protein>
<reference evidence="5 6" key="1">
    <citation type="submission" date="2018-08" db="EMBL/GenBank/DDBJ databases">
        <title>Actinomadura spongicola sp. nov., isolated from marine sponge Leucetta chagosensis.</title>
        <authorList>
            <person name="Li L."/>
            <person name="Lin H.W."/>
        </authorList>
    </citation>
    <scope>NUCLEOTIDE SEQUENCE [LARGE SCALE GENOMIC DNA]</scope>
    <source>
        <strain evidence="5 6">LHW52907</strain>
    </source>
</reference>
<dbReference type="GO" id="GO:0016042">
    <property type="term" value="P:lipid catabolic process"/>
    <property type="evidence" value="ECO:0007669"/>
    <property type="project" value="UniProtKB-KW"/>
</dbReference>
<dbReference type="PANTHER" id="PTHR10272">
    <property type="entry name" value="PLATELET-ACTIVATING FACTOR ACETYLHYDROLASE"/>
    <property type="match status" value="1"/>
</dbReference>
<feature type="chain" id="PRO_5017010078" evidence="4">
    <location>
        <begin position="30"/>
        <end position="417"/>
    </location>
</feature>
<organism evidence="5 6">
    <name type="scientific">Actinomadura spongiicola</name>
    <dbReference type="NCBI Taxonomy" id="2303421"/>
    <lineage>
        <taxon>Bacteria</taxon>
        <taxon>Bacillati</taxon>
        <taxon>Actinomycetota</taxon>
        <taxon>Actinomycetes</taxon>
        <taxon>Streptosporangiales</taxon>
        <taxon>Thermomonosporaceae</taxon>
        <taxon>Actinomadura</taxon>
    </lineage>
</organism>
<dbReference type="GO" id="GO:0003847">
    <property type="term" value="F:1-alkyl-2-acetylglycerophosphocholine esterase activity"/>
    <property type="evidence" value="ECO:0007669"/>
    <property type="project" value="TreeGrafter"/>
</dbReference>
<keyword evidence="4" id="KW-0732">Signal</keyword>
<evidence type="ECO:0000256" key="4">
    <source>
        <dbReference type="SAM" id="SignalP"/>
    </source>
</evidence>
<evidence type="ECO:0000313" key="6">
    <source>
        <dbReference type="Proteomes" id="UP000262882"/>
    </source>
</evidence>
<dbReference type="InterPro" id="IPR029058">
    <property type="entry name" value="AB_hydrolase_fold"/>
</dbReference>
<name>A0A372GQ45_9ACTN</name>
<dbReference type="SUPFAM" id="SSF53474">
    <property type="entry name" value="alpha/beta-Hydrolases"/>
    <property type="match status" value="1"/>
</dbReference>
<evidence type="ECO:0000256" key="2">
    <source>
        <dbReference type="ARBA" id="ARBA00022963"/>
    </source>
</evidence>
<dbReference type="AlphaFoldDB" id="A0A372GQ45"/>
<gene>
    <name evidence="5" type="ORF">D0T12_00295</name>
</gene>
<accession>A0A372GQ45</accession>
<keyword evidence="6" id="KW-1185">Reference proteome</keyword>
<dbReference type="Proteomes" id="UP000262882">
    <property type="component" value="Unassembled WGS sequence"/>
</dbReference>
<proteinExistence type="predicted"/>
<keyword evidence="3" id="KW-0443">Lipid metabolism</keyword>
<evidence type="ECO:0000256" key="3">
    <source>
        <dbReference type="ARBA" id="ARBA00023098"/>
    </source>
</evidence>
<dbReference type="Pfam" id="PF03403">
    <property type="entry name" value="PAF-AH_p_II"/>
    <property type="match status" value="2"/>
</dbReference>
<keyword evidence="1" id="KW-0378">Hydrolase</keyword>
<evidence type="ECO:0000256" key="1">
    <source>
        <dbReference type="ARBA" id="ARBA00022801"/>
    </source>
</evidence>
<evidence type="ECO:0000313" key="5">
    <source>
        <dbReference type="EMBL" id="RFS87521.1"/>
    </source>
</evidence>
<sequence length="417" mass="45001">MVCMKKRHRRTLLVFSCTSLVLFPCASVAAEVRETAEATEGAVSEEVRLPAPAGAFRVGTTAFHLTDRGRRDPWTGSRARELMVSVWYPARKGGPFAPHMTAKAAAHFGSATGAGTVNLNMPPGKADWAGTRTNAVTGAPVDRRAGRLPVVLYSAGLGDPRTFGTTLVEDLASRGYAVVTVDHTYEASEVEFPGGRLETSRLLEGEPPSDPVEITALLKKSMATRVADVRFVLDRLPGLAKGRFALDLGRVGMAGHSAGGFTAAQAMHDDRRIRAGVNMDGQMDFPDGLSSVARDGLDRPLLLLGSEESGDYRKRPSWAAFWKNSRGWRFNGTLRGSRHASYTDAQSLLHWFARQGVVPAGGLAKAVGTIDPERSVAVQRAYVVSFFDRWLRGRDDHLLDGPSARFPEMETAGPVVG</sequence>
<dbReference type="Gene3D" id="3.40.50.1820">
    <property type="entry name" value="alpha/beta hydrolase"/>
    <property type="match status" value="1"/>
</dbReference>
<dbReference type="EMBL" id="QVNQ01000001">
    <property type="protein sequence ID" value="RFS87521.1"/>
    <property type="molecule type" value="Genomic_DNA"/>
</dbReference>
<dbReference type="OrthoDB" id="569821at2"/>
<keyword evidence="2" id="KW-0442">Lipid degradation</keyword>
<feature type="signal peptide" evidence="4">
    <location>
        <begin position="1"/>
        <end position="29"/>
    </location>
</feature>